<feature type="modified residue" description="4-aspartylphosphate" evidence="2">
    <location>
        <position position="70"/>
    </location>
</feature>
<dbReference type="PROSITE" id="PS50110">
    <property type="entry name" value="RESPONSE_REGULATORY"/>
    <property type="match status" value="1"/>
</dbReference>
<accession>A0A6B8KB26</accession>
<feature type="domain" description="Response regulatory" evidence="3">
    <location>
        <begin position="20"/>
        <end position="137"/>
    </location>
</feature>
<dbReference type="SUPFAM" id="SSF52172">
    <property type="entry name" value="CheY-like"/>
    <property type="match status" value="1"/>
</dbReference>
<name>A0A6B8KB26_9HYPH</name>
<dbReference type="InterPro" id="IPR050595">
    <property type="entry name" value="Bact_response_regulator"/>
</dbReference>
<dbReference type="GO" id="GO:0000160">
    <property type="term" value="P:phosphorelay signal transduction system"/>
    <property type="evidence" value="ECO:0007669"/>
    <property type="project" value="InterPro"/>
</dbReference>
<proteinExistence type="predicted"/>
<dbReference type="Pfam" id="PF00072">
    <property type="entry name" value="Response_reg"/>
    <property type="match status" value="1"/>
</dbReference>
<dbReference type="InterPro" id="IPR011006">
    <property type="entry name" value="CheY-like_superfamily"/>
</dbReference>
<reference evidence="4 5" key="1">
    <citation type="submission" date="2019-11" db="EMBL/GenBank/DDBJ databases">
        <title>The genome sequence of Methylocystis heyeri.</title>
        <authorList>
            <person name="Oshkin I.Y."/>
            <person name="Miroshnikov K."/>
            <person name="Dedysh S.N."/>
        </authorList>
    </citation>
    <scope>NUCLEOTIDE SEQUENCE [LARGE SCALE GENOMIC DNA]</scope>
    <source>
        <strain evidence="4 5">H2</strain>
    </source>
</reference>
<dbReference type="Gene3D" id="3.40.50.2300">
    <property type="match status" value="1"/>
</dbReference>
<dbReference type="Proteomes" id="UP000309061">
    <property type="component" value="Chromosome"/>
</dbReference>
<evidence type="ECO:0000256" key="2">
    <source>
        <dbReference type="PROSITE-ProRule" id="PRU00169"/>
    </source>
</evidence>
<sequence>MRRGGDPKIGPHEMPFHLNSAMVVEDDESLREMVTFMLYRMNFRYVIPAENGEVAWSHLKRFRVDLILSDWNMEPTNGLELLQRIHDHPVISCPRFILMSANISEDYWRKALEAGATDFLTKPFSWPQLQEIVNLAFSDPPRARTNVVPFPVRARYSNG</sequence>
<dbReference type="EMBL" id="CP046052">
    <property type="protein sequence ID" value="QGM45564.1"/>
    <property type="molecule type" value="Genomic_DNA"/>
</dbReference>
<keyword evidence="1 2" id="KW-0597">Phosphoprotein</keyword>
<evidence type="ECO:0000313" key="4">
    <source>
        <dbReference type="EMBL" id="QGM45564.1"/>
    </source>
</evidence>
<dbReference type="CDD" id="cd00156">
    <property type="entry name" value="REC"/>
    <property type="match status" value="1"/>
</dbReference>
<gene>
    <name evidence="4" type="ORF">H2LOC_007560</name>
</gene>
<protein>
    <submittedName>
        <fullName evidence="4">Response regulator</fullName>
    </submittedName>
</protein>
<dbReference type="PANTHER" id="PTHR44591">
    <property type="entry name" value="STRESS RESPONSE REGULATOR PROTEIN 1"/>
    <property type="match status" value="1"/>
</dbReference>
<evidence type="ECO:0000313" key="5">
    <source>
        <dbReference type="Proteomes" id="UP000309061"/>
    </source>
</evidence>
<dbReference type="KEGG" id="mhey:H2LOC_007560"/>
<organism evidence="4 5">
    <name type="scientific">Methylocystis heyeri</name>
    <dbReference type="NCBI Taxonomy" id="391905"/>
    <lineage>
        <taxon>Bacteria</taxon>
        <taxon>Pseudomonadati</taxon>
        <taxon>Pseudomonadota</taxon>
        <taxon>Alphaproteobacteria</taxon>
        <taxon>Hyphomicrobiales</taxon>
        <taxon>Methylocystaceae</taxon>
        <taxon>Methylocystis</taxon>
    </lineage>
</organism>
<evidence type="ECO:0000256" key="1">
    <source>
        <dbReference type="ARBA" id="ARBA00022553"/>
    </source>
</evidence>
<dbReference type="PANTHER" id="PTHR44591:SF25">
    <property type="entry name" value="CHEMOTAXIS TWO-COMPONENT RESPONSE REGULATOR"/>
    <property type="match status" value="1"/>
</dbReference>
<dbReference type="AlphaFoldDB" id="A0A6B8KB26"/>
<keyword evidence="5" id="KW-1185">Reference proteome</keyword>
<dbReference type="InterPro" id="IPR001789">
    <property type="entry name" value="Sig_transdc_resp-reg_receiver"/>
</dbReference>
<evidence type="ECO:0000259" key="3">
    <source>
        <dbReference type="PROSITE" id="PS50110"/>
    </source>
</evidence>
<dbReference type="SMART" id="SM00448">
    <property type="entry name" value="REC"/>
    <property type="match status" value="1"/>
</dbReference>
<dbReference type="OrthoDB" id="9800897at2"/>